<dbReference type="Proteomes" id="UP000019249">
    <property type="component" value="Unassembled WGS sequence"/>
</dbReference>
<dbReference type="PANTHER" id="PTHR30562:SF1">
    <property type="entry name" value="UVRABC SYSTEM PROTEIN C"/>
    <property type="match status" value="1"/>
</dbReference>
<dbReference type="EMBL" id="AODF01000007">
    <property type="protein sequence ID" value="EUJ33172.1"/>
    <property type="molecule type" value="Genomic_DNA"/>
</dbReference>
<evidence type="ECO:0000256" key="2">
    <source>
        <dbReference type="ARBA" id="ARBA00022763"/>
    </source>
</evidence>
<evidence type="ECO:0000256" key="5">
    <source>
        <dbReference type="ARBA" id="ARBA00023204"/>
    </source>
</evidence>
<evidence type="ECO:0000313" key="8">
    <source>
        <dbReference type="EMBL" id="EUJ33172.1"/>
    </source>
</evidence>
<organism evidence="8 9">
    <name type="scientific">Listeria floridensis FSL S10-1187</name>
    <dbReference type="NCBI Taxonomy" id="1265817"/>
    <lineage>
        <taxon>Bacteria</taxon>
        <taxon>Bacillati</taxon>
        <taxon>Bacillota</taxon>
        <taxon>Bacilli</taxon>
        <taxon>Bacillales</taxon>
        <taxon>Listeriaceae</taxon>
        <taxon>Listeria</taxon>
    </lineage>
</organism>
<gene>
    <name evidence="8" type="ORF">MFLO_04535</name>
</gene>
<dbReference type="InterPro" id="IPR050066">
    <property type="entry name" value="UvrABC_protein_C"/>
</dbReference>
<dbReference type="InterPro" id="IPR000305">
    <property type="entry name" value="GIY-YIG_endonuc"/>
</dbReference>
<keyword evidence="3" id="KW-0228">DNA excision</keyword>
<dbReference type="SMART" id="SM00465">
    <property type="entry name" value="GIYc"/>
    <property type="match status" value="1"/>
</dbReference>
<sequence length="366" mass="42058">MSETKLQQKLRTLPEVPGCYIYRDKMGEILYIGKSKNLKKRVKSYFTKTQTGKTARLVHYIADVELIVTSSEKEALLLEMSLIMKYQPPYNILLKDEIHYSYIKITSEVNPRLEVTREIKKDGGMYFGPYVGTYAAEKTKEFLQKIYPLCHCSGKRGRPCFYYHLGMCIGPCARDVSDEEYAEQIRKIKHFLSGGHQDVRRELKQKLDGHIERLEFERAKEIHNLLESLDRVTEKQKVVTKDGGNRDVIDFVRQDDTLSIQIFFIRNGAIVGRFGQIIEDGASLEDEAVVESFVVSFYDHPNHLLPAELFVGEGLNAELLCEVLGIKVKMPKRGDKRAIVGLVSENARSALDAHLKMRQYELEEQL</sequence>
<dbReference type="CDD" id="cd10434">
    <property type="entry name" value="GIY-YIG_UvrC_Cho"/>
    <property type="match status" value="1"/>
</dbReference>
<keyword evidence="9" id="KW-1185">Reference proteome</keyword>
<dbReference type="InterPro" id="IPR001162">
    <property type="entry name" value="UvrC_RNase_H_dom"/>
</dbReference>
<dbReference type="SUPFAM" id="SSF46600">
    <property type="entry name" value="C-terminal UvrC-binding domain of UvrB"/>
    <property type="match status" value="1"/>
</dbReference>
<keyword evidence="5" id="KW-0234">DNA repair</keyword>
<dbReference type="InterPro" id="IPR036876">
    <property type="entry name" value="UVR_dom_sf"/>
</dbReference>
<evidence type="ECO:0000259" key="6">
    <source>
        <dbReference type="PROSITE" id="PS50164"/>
    </source>
</evidence>
<keyword evidence="1" id="KW-0963">Cytoplasm</keyword>
<dbReference type="Pfam" id="PF22920">
    <property type="entry name" value="UvrC_RNaseH"/>
    <property type="match status" value="1"/>
</dbReference>
<feature type="domain" description="GIY-YIG" evidence="6">
    <location>
        <begin position="15"/>
        <end position="92"/>
    </location>
</feature>
<evidence type="ECO:0000259" key="7">
    <source>
        <dbReference type="PROSITE" id="PS50165"/>
    </source>
</evidence>
<dbReference type="SUPFAM" id="SSF82771">
    <property type="entry name" value="GIY-YIG endonuclease"/>
    <property type="match status" value="1"/>
</dbReference>
<feature type="domain" description="UvrC family homology region profile" evidence="7">
    <location>
        <begin position="248"/>
        <end position="366"/>
    </location>
</feature>
<dbReference type="InterPro" id="IPR004791">
    <property type="entry name" value="UvrC"/>
</dbReference>
<accession>A0ABP3B0T9</accession>
<evidence type="ECO:0000313" key="9">
    <source>
        <dbReference type="Proteomes" id="UP000019249"/>
    </source>
</evidence>
<protein>
    <submittedName>
        <fullName evidence="8">Excinuclease ABC subunit C</fullName>
    </submittedName>
</protein>
<dbReference type="Pfam" id="PF01541">
    <property type="entry name" value="GIY-YIG"/>
    <property type="match status" value="1"/>
</dbReference>
<dbReference type="PROSITE" id="PS50165">
    <property type="entry name" value="UVRC"/>
    <property type="match status" value="1"/>
</dbReference>
<dbReference type="Gene3D" id="3.40.1440.10">
    <property type="entry name" value="GIY-YIG endonuclease"/>
    <property type="match status" value="1"/>
</dbReference>
<dbReference type="InterPro" id="IPR047296">
    <property type="entry name" value="GIY-YIG_UvrC_Cho"/>
</dbReference>
<dbReference type="RefSeq" id="WP_036096550.1">
    <property type="nucleotide sequence ID" value="NZ_AODF01000007.1"/>
</dbReference>
<keyword evidence="4" id="KW-0267">Excision nuclease</keyword>
<dbReference type="PROSITE" id="PS50164">
    <property type="entry name" value="GIY_YIG"/>
    <property type="match status" value="1"/>
</dbReference>
<dbReference type="NCBIfam" id="TIGR00194">
    <property type="entry name" value="uvrC"/>
    <property type="match status" value="1"/>
</dbReference>
<comment type="caution">
    <text evidence="8">The sequence shown here is derived from an EMBL/GenBank/DDBJ whole genome shotgun (WGS) entry which is preliminary data.</text>
</comment>
<evidence type="ECO:0000256" key="4">
    <source>
        <dbReference type="ARBA" id="ARBA00022881"/>
    </source>
</evidence>
<evidence type="ECO:0000256" key="1">
    <source>
        <dbReference type="ARBA" id="ARBA00022490"/>
    </source>
</evidence>
<proteinExistence type="predicted"/>
<reference evidence="8 9" key="1">
    <citation type="journal article" date="2014" name="Int. J. Syst. Evol. Microbiol.">
        <title>Listeria floridensis sp. nov., Listeria aquatica sp. nov., Listeria cornellensis sp. nov., Listeria riparia sp. nov. and Listeria grandensis sp. nov., from agricultural and natural environments.</title>
        <authorList>
            <person name="den Bakker H.C."/>
            <person name="Warchocki S."/>
            <person name="Wright E.M."/>
            <person name="Allred A.F."/>
            <person name="Ahlstrom C."/>
            <person name="Manuel C.S."/>
            <person name="Stasiewicz M.J."/>
            <person name="Burrell A."/>
            <person name="Roof S."/>
            <person name="Strawn L."/>
            <person name="Fortes E.D."/>
            <person name="Nightingale K.K."/>
            <person name="Kephart D."/>
            <person name="Wiedmann M."/>
        </authorList>
    </citation>
    <scope>NUCLEOTIDE SEQUENCE [LARGE SCALE GENOMIC DNA]</scope>
    <source>
        <strain evidence="8 9">FSL S10-1187</strain>
    </source>
</reference>
<keyword evidence="2" id="KW-0227">DNA damage</keyword>
<dbReference type="PANTHER" id="PTHR30562">
    <property type="entry name" value="UVRC/OXIDOREDUCTASE"/>
    <property type="match status" value="1"/>
</dbReference>
<evidence type="ECO:0000256" key="3">
    <source>
        <dbReference type="ARBA" id="ARBA00022769"/>
    </source>
</evidence>
<name>A0ABP3B0T9_9LIST</name>
<dbReference type="InterPro" id="IPR035901">
    <property type="entry name" value="GIY-YIG_endonuc_sf"/>
</dbReference>